<sequence length="230" mass="24097">MNGTATAAHTDPLKEHAMSTFETPEPITVTVEVLSGTVAVIASDRTDTVVAVRPADASKKADVRAAEQTQVGVEAGVLTVKTPKDWRTYTPFGGNPSVEVTIEVPTGSRLEGTAGVGRFVGTGEFGDCDLRIAAGDISIDRPRGSVHAKTSKGDIRIGEAARGDVRVETSMGELEIGIHPGSGVRMETSTAQGTVQNLMNPVGTPASEETVRVFARNTYGNIIVRHTTAV</sequence>
<accession>A0A7W9PM81</accession>
<gene>
    <name evidence="2" type="ORF">BJY24_007564</name>
</gene>
<proteinExistence type="predicted"/>
<dbReference type="EMBL" id="JACHIT010000002">
    <property type="protein sequence ID" value="MBB5918652.1"/>
    <property type="molecule type" value="Genomic_DNA"/>
</dbReference>
<dbReference type="Proteomes" id="UP000540412">
    <property type="component" value="Unassembled WGS sequence"/>
</dbReference>
<evidence type="ECO:0000256" key="1">
    <source>
        <dbReference type="SAM" id="MobiDB-lite"/>
    </source>
</evidence>
<reference evidence="2 3" key="1">
    <citation type="submission" date="2020-08" db="EMBL/GenBank/DDBJ databases">
        <title>Sequencing the genomes of 1000 actinobacteria strains.</title>
        <authorList>
            <person name="Klenk H.-P."/>
        </authorList>
    </citation>
    <scope>NUCLEOTIDE SEQUENCE [LARGE SCALE GENOMIC DNA]</scope>
    <source>
        <strain evidence="2 3">DSM 43582</strain>
    </source>
</reference>
<keyword evidence="3" id="KW-1185">Reference proteome</keyword>
<evidence type="ECO:0000313" key="2">
    <source>
        <dbReference type="EMBL" id="MBB5918652.1"/>
    </source>
</evidence>
<comment type="caution">
    <text evidence="2">The sequence shown here is derived from an EMBL/GenBank/DDBJ whole genome shotgun (WGS) entry which is preliminary data.</text>
</comment>
<feature type="region of interest" description="Disordered" evidence="1">
    <location>
        <begin position="1"/>
        <end position="21"/>
    </location>
</feature>
<protein>
    <recommendedName>
        <fullName evidence="4">Adhesin domain-containing protein</fullName>
    </recommendedName>
</protein>
<dbReference type="AlphaFoldDB" id="A0A7W9PM81"/>
<dbReference type="Gene3D" id="2.160.20.120">
    <property type="match status" value="1"/>
</dbReference>
<name>A0A7W9PM81_9NOCA</name>
<evidence type="ECO:0000313" key="3">
    <source>
        <dbReference type="Proteomes" id="UP000540412"/>
    </source>
</evidence>
<evidence type="ECO:0008006" key="4">
    <source>
        <dbReference type="Google" id="ProtNLM"/>
    </source>
</evidence>
<organism evidence="2 3">
    <name type="scientific">Nocardia transvalensis</name>
    <dbReference type="NCBI Taxonomy" id="37333"/>
    <lineage>
        <taxon>Bacteria</taxon>
        <taxon>Bacillati</taxon>
        <taxon>Actinomycetota</taxon>
        <taxon>Actinomycetes</taxon>
        <taxon>Mycobacteriales</taxon>
        <taxon>Nocardiaceae</taxon>
        <taxon>Nocardia</taxon>
    </lineage>
</organism>
<dbReference type="RefSeq" id="WP_246461710.1">
    <property type="nucleotide sequence ID" value="NZ_JACHIT010000002.1"/>
</dbReference>